<evidence type="ECO:0000313" key="3">
    <source>
        <dbReference type="Proteomes" id="UP001602245"/>
    </source>
</evidence>
<sequence length="378" mass="40441">MNPTHDQESTTPEPASPEPTLFGTVTRGGIFKLVRRLAGYFGDAEDRFDITEHGLQALAEAEHTAEAQPTRYPTGSASAGYVIAAPSGGTLSQPKPADVIVDDGCDVPHDADEPCRYESCTGCGSTYTFGPSIDPLCGMCAEAERADVCRNCGDPMLGWYSWSEMLCPSCVAFVAAHPGETATGTVEPAPAGAAPGNAAWVLSSAARYLERHGWIQGAYYDGTTGVFTPPADMVGAIAMVCYGGPCEAPAQHFDDPGFLDFEEAVLHLDRYLLAEDGSESYEFNDAPGRRVEDVTRVLRDAASRPADDLIDTLRIVSDTYGLDQWLAERARLLTPSGIWADPDGQPGEDLVGYCELCDTFEHTANPAAWRDGQDGEPE</sequence>
<dbReference type="Proteomes" id="UP001602245">
    <property type="component" value="Unassembled WGS sequence"/>
</dbReference>
<dbReference type="Pfam" id="PF19698">
    <property type="entry name" value="DUF6197"/>
    <property type="match status" value="1"/>
</dbReference>
<organism evidence="2 3">
    <name type="scientific">Paractinoplanes globisporus</name>
    <dbReference type="NCBI Taxonomy" id="113565"/>
    <lineage>
        <taxon>Bacteria</taxon>
        <taxon>Bacillati</taxon>
        <taxon>Actinomycetota</taxon>
        <taxon>Actinomycetes</taxon>
        <taxon>Micromonosporales</taxon>
        <taxon>Micromonosporaceae</taxon>
        <taxon>Paractinoplanes</taxon>
    </lineage>
</organism>
<feature type="region of interest" description="Disordered" evidence="1">
    <location>
        <begin position="1"/>
        <end position="23"/>
    </location>
</feature>
<proteinExistence type="predicted"/>
<dbReference type="EMBL" id="JBIAZU010000004">
    <property type="protein sequence ID" value="MFF5292600.1"/>
    <property type="molecule type" value="Genomic_DNA"/>
</dbReference>
<dbReference type="InterPro" id="IPR045677">
    <property type="entry name" value="DUF6197"/>
</dbReference>
<accession>A0ABW6WJB4</accession>
<reference evidence="2 3" key="1">
    <citation type="submission" date="2024-10" db="EMBL/GenBank/DDBJ databases">
        <title>The Natural Products Discovery Center: Release of the First 8490 Sequenced Strains for Exploring Actinobacteria Biosynthetic Diversity.</title>
        <authorList>
            <person name="Kalkreuter E."/>
            <person name="Kautsar S.A."/>
            <person name="Yang D."/>
            <person name="Bader C.D."/>
            <person name="Teijaro C.N."/>
            <person name="Fluegel L."/>
            <person name="Davis C.M."/>
            <person name="Simpson J.R."/>
            <person name="Lauterbach L."/>
            <person name="Steele A.D."/>
            <person name="Gui C."/>
            <person name="Meng S."/>
            <person name="Li G."/>
            <person name="Viehrig K."/>
            <person name="Ye F."/>
            <person name="Su P."/>
            <person name="Kiefer A.F."/>
            <person name="Nichols A."/>
            <person name="Cepeda A.J."/>
            <person name="Yan W."/>
            <person name="Fan B."/>
            <person name="Jiang Y."/>
            <person name="Adhikari A."/>
            <person name="Zheng C.-J."/>
            <person name="Schuster L."/>
            <person name="Cowan T.M."/>
            <person name="Smanski M.J."/>
            <person name="Chevrette M.G."/>
            <person name="De Carvalho L.P.S."/>
            <person name="Shen B."/>
        </authorList>
    </citation>
    <scope>NUCLEOTIDE SEQUENCE [LARGE SCALE GENOMIC DNA]</scope>
    <source>
        <strain evidence="2 3">NPDC000087</strain>
    </source>
</reference>
<evidence type="ECO:0000256" key="1">
    <source>
        <dbReference type="SAM" id="MobiDB-lite"/>
    </source>
</evidence>
<gene>
    <name evidence="2" type="ORF">ACFY35_24415</name>
</gene>
<name>A0ABW6WJB4_9ACTN</name>
<comment type="caution">
    <text evidence="2">The sequence shown here is derived from an EMBL/GenBank/DDBJ whole genome shotgun (WGS) entry which is preliminary data.</text>
</comment>
<protein>
    <submittedName>
        <fullName evidence="2">Uncharacterized protein</fullName>
    </submittedName>
</protein>
<keyword evidence="3" id="KW-1185">Reference proteome</keyword>
<evidence type="ECO:0000313" key="2">
    <source>
        <dbReference type="EMBL" id="MFF5292600.1"/>
    </source>
</evidence>
<dbReference type="RefSeq" id="WP_020512053.1">
    <property type="nucleotide sequence ID" value="NZ_JBIAZU010000004.1"/>
</dbReference>